<dbReference type="EMBL" id="JADBJN010000002">
    <property type="protein sequence ID" value="KAG5678131.1"/>
    <property type="molecule type" value="Genomic_DNA"/>
</dbReference>
<feature type="compositionally biased region" description="Polar residues" evidence="3">
    <location>
        <begin position="170"/>
        <end position="197"/>
    </location>
</feature>
<feature type="compositionally biased region" description="Low complexity" evidence="3">
    <location>
        <begin position="148"/>
        <end position="158"/>
    </location>
</feature>
<sequence length="558" mass="63752">MVDVCCLRMASRCSRPIRPAAKDITKLSNAISNHDCGNLARVVMVRKTDQRRVIHHNSPKDQPQVETITMDTIQTYKGHKPDRTVVIKKRDLSANAALSTSASSERDHGYSSLNNSTFSPSSRKLMSEMSKDFSSLSLLTPDDATAYNSTNSSPNNNPRKTILNGVVNRDPNNNPYGTPTMYNKHNRNSLNTRIQQQQREERALSTSAVSLRNSPNLRNSPSLRHSTPSPINRRSYYSDFETECLRAHNEYRARHGVPPLKLNKRLCKHAEEWAKILASRGVLMHRNNSQYGENIFCLWSSNGSTNFTTGQEVVDSWYAEISQHVFHREPTTLKSGHFCQVVWKESRELGVGMAKNRNGEIFVVVNYDPPGNFIGSFEKNVLPLIDEDAKSRTSAEKSDGEREKTPEEEYEEFSQKMLKHHNEYRKKHFAPELKLTKELMNDAQSWAENLAAMDKFLYRQNSQYGENLYCLWSSDRDALPNPKEVCKSWYDEMKQYTWNVEPKTTVKAGQFSQMVWKSSKELGIGLARTKNGKVIVVASYYPRGNVIGQFLNNVKRHN</sequence>
<evidence type="ECO:0000256" key="3">
    <source>
        <dbReference type="SAM" id="MobiDB-lite"/>
    </source>
</evidence>
<feature type="domain" description="SCP" evidence="4">
    <location>
        <begin position="412"/>
        <end position="548"/>
    </location>
</feature>
<evidence type="ECO:0000259" key="4">
    <source>
        <dbReference type="SMART" id="SM00198"/>
    </source>
</evidence>
<dbReference type="Gene3D" id="3.40.33.10">
    <property type="entry name" value="CAP"/>
    <property type="match status" value="2"/>
</dbReference>
<accession>A0A9J6C8L7</accession>
<proteinExistence type="predicted"/>
<dbReference type="Pfam" id="PF00188">
    <property type="entry name" value="CAP"/>
    <property type="match status" value="2"/>
</dbReference>
<evidence type="ECO:0000313" key="6">
    <source>
        <dbReference type="Proteomes" id="UP001107558"/>
    </source>
</evidence>
<dbReference type="SMART" id="SM00198">
    <property type="entry name" value="SCP"/>
    <property type="match status" value="2"/>
</dbReference>
<keyword evidence="2" id="KW-0964">Secreted</keyword>
<feature type="region of interest" description="Disordered" evidence="3">
    <location>
        <begin position="144"/>
        <end position="230"/>
    </location>
</feature>
<dbReference type="InterPro" id="IPR034113">
    <property type="entry name" value="SCP_GAPR1-like"/>
</dbReference>
<dbReference type="InterPro" id="IPR035940">
    <property type="entry name" value="CAP_sf"/>
</dbReference>
<evidence type="ECO:0000313" key="5">
    <source>
        <dbReference type="EMBL" id="KAG5678131.1"/>
    </source>
</evidence>
<name>A0A9J6C8L7_POLVA</name>
<evidence type="ECO:0000256" key="2">
    <source>
        <dbReference type="ARBA" id="ARBA00022525"/>
    </source>
</evidence>
<dbReference type="CDD" id="cd05382">
    <property type="entry name" value="CAP_GAPR1-like"/>
    <property type="match status" value="2"/>
</dbReference>
<dbReference type="OrthoDB" id="337038at2759"/>
<feature type="compositionally biased region" description="Low complexity" evidence="3">
    <location>
        <begin position="111"/>
        <end position="122"/>
    </location>
</feature>
<gene>
    <name evidence="5" type="ORF">PVAND_007829</name>
</gene>
<feature type="domain" description="SCP" evidence="4">
    <location>
        <begin position="239"/>
        <end position="375"/>
    </location>
</feature>
<evidence type="ECO:0000256" key="1">
    <source>
        <dbReference type="ARBA" id="ARBA00004613"/>
    </source>
</evidence>
<feature type="region of interest" description="Disordered" evidence="3">
    <location>
        <begin position="389"/>
        <end position="408"/>
    </location>
</feature>
<dbReference type="AlphaFoldDB" id="A0A9J6C8L7"/>
<dbReference type="InterPro" id="IPR014044">
    <property type="entry name" value="CAP_dom"/>
</dbReference>
<dbReference type="PANTHER" id="PTHR10334">
    <property type="entry name" value="CYSTEINE-RICH SECRETORY PROTEIN-RELATED"/>
    <property type="match status" value="1"/>
</dbReference>
<dbReference type="PRINTS" id="PR00837">
    <property type="entry name" value="V5TPXLIKE"/>
</dbReference>
<dbReference type="InterPro" id="IPR001283">
    <property type="entry name" value="CRISP-related"/>
</dbReference>
<comment type="subcellular location">
    <subcellularLocation>
        <location evidence="1">Secreted</location>
    </subcellularLocation>
</comment>
<organism evidence="5 6">
    <name type="scientific">Polypedilum vanderplanki</name>
    <name type="common">Sleeping chironomid midge</name>
    <dbReference type="NCBI Taxonomy" id="319348"/>
    <lineage>
        <taxon>Eukaryota</taxon>
        <taxon>Metazoa</taxon>
        <taxon>Ecdysozoa</taxon>
        <taxon>Arthropoda</taxon>
        <taxon>Hexapoda</taxon>
        <taxon>Insecta</taxon>
        <taxon>Pterygota</taxon>
        <taxon>Neoptera</taxon>
        <taxon>Endopterygota</taxon>
        <taxon>Diptera</taxon>
        <taxon>Nematocera</taxon>
        <taxon>Chironomoidea</taxon>
        <taxon>Chironomidae</taxon>
        <taxon>Chironominae</taxon>
        <taxon>Polypedilum</taxon>
        <taxon>Polypedilum</taxon>
    </lineage>
</organism>
<feature type="compositionally biased region" description="Basic and acidic residues" evidence="3">
    <location>
        <begin position="389"/>
        <end position="407"/>
    </location>
</feature>
<dbReference type="SUPFAM" id="SSF55797">
    <property type="entry name" value="PR-1-like"/>
    <property type="match status" value="2"/>
</dbReference>
<comment type="caution">
    <text evidence="5">The sequence shown here is derived from an EMBL/GenBank/DDBJ whole genome shotgun (WGS) entry which is preliminary data.</text>
</comment>
<dbReference type="Proteomes" id="UP001107558">
    <property type="component" value="Chromosome 2"/>
</dbReference>
<reference evidence="5" key="1">
    <citation type="submission" date="2021-03" db="EMBL/GenBank/DDBJ databases">
        <title>Chromosome level genome of the anhydrobiotic midge Polypedilum vanderplanki.</title>
        <authorList>
            <person name="Yoshida Y."/>
            <person name="Kikawada T."/>
            <person name="Gusev O."/>
        </authorList>
    </citation>
    <scope>NUCLEOTIDE SEQUENCE</scope>
    <source>
        <strain evidence="5">NIAS01</strain>
        <tissue evidence="5">Whole body or cell culture</tissue>
    </source>
</reference>
<dbReference type="GO" id="GO:0005576">
    <property type="term" value="C:extracellular region"/>
    <property type="evidence" value="ECO:0007669"/>
    <property type="project" value="UniProtKB-SubCell"/>
</dbReference>
<feature type="compositionally biased region" description="Polar residues" evidence="3">
    <location>
        <begin position="204"/>
        <end position="230"/>
    </location>
</feature>
<keyword evidence="6" id="KW-1185">Reference proteome</keyword>
<dbReference type="FunFam" id="3.40.33.10:FF:000002">
    <property type="entry name" value="Golgi-associated plant pathogenesis-related protein 1"/>
    <property type="match status" value="2"/>
</dbReference>
<protein>
    <recommendedName>
        <fullName evidence="4">SCP domain-containing protein</fullName>
    </recommendedName>
</protein>
<feature type="region of interest" description="Disordered" evidence="3">
    <location>
        <begin position="98"/>
        <end position="123"/>
    </location>
</feature>